<feature type="transmembrane region" description="Helical" evidence="1">
    <location>
        <begin position="6"/>
        <end position="23"/>
    </location>
</feature>
<evidence type="ECO:0000313" key="2">
    <source>
        <dbReference type="EMBL" id="ABW31607.1"/>
    </source>
</evidence>
<dbReference type="Proteomes" id="UP000000268">
    <property type="component" value="Plasmid pREB1"/>
</dbReference>
<keyword evidence="1" id="KW-0812">Transmembrane</keyword>
<protein>
    <submittedName>
        <fullName evidence="2">Uncharacterized protein</fullName>
    </submittedName>
</protein>
<dbReference type="AlphaFoldDB" id="A8ZKA7"/>
<reference evidence="2 3" key="1">
    <citation type="journal article" date="2008" name="Proc. Natl. Acad. Sci. U.S.A.">
        <title>Niche adaptation and genome expansion in the chlorophyll d-producing cyanobacterium Acaryochloris marina.</title>
        <authorList>
            <person name="Swingley W.D."/>
            <person name="Chen M."/>
            <person name="Cheung P.C."/>
            <person name="Conrad A.L."/>
            <person name="Dejesa L.C."/>
            <person name="Hao J."/>
            <person name="Honchak B.M."/>
            <person name="Karbach L.E."/>
            <person name="Kurdoglu A."/>
            <person name="Lahiri S."/>
            <person name="Mastrian S.D."/>
            <person name="Miyashita H."/>
            <person name="Page L."/>
            <person name="Ramakrishna P."/>
            <person name="Satoh S."/>
            <person name="Sattley W.M."/>
            <person name="Shimada Y."/>
            <person name="Taylor H.L."/>
            <person name="Tomo T."/>
            <person name="Tsuchiya T."/>
            <person name="Wang Z.T."/>
            <person name="Raymond J."/>
            <person name="Mimuro M."/>
            <person name="Blankenship R.E."/>
            <person name="Touchman J.W."/>
        </authorList>
    </citation>
    <scope>NUCLEOTIDE SEQUENCE [LARGE SCALE GENOMIC DNA]</scope>
    <source>
        <strain evidence="3">MBIC 11017</strain>
        <plasmid evidence="3">Plasmid pREB1</plasmid>
    </source>
</reference>
<keyword evidence="2" id="KW-0614">Plasmid</keyword>
<organism evidence="2 3">
    <name type="scientific">Acaryochloris marina (strain MBIC 11017)</name>
    <dbReference type="NCBI Taxonomy" id="329726"/>
    <lineage>
        <taxon>Bacteria</taxon>
        <taxon>Bacillati</taxon>
        <taxon>Cyanobacteriota</taxon>
        <taxon>Cyanophyceae</taxon>
        <taxon>Acaryochloridales</taxon>
        <taxon>Acaryochloridaceae</taxon>
        <taxon>Acaryochloris</taxon>
    </lineage>
</organism>
<dbReference type="EMBL" id="CP000838">
    <property type="protein sequence ID" value="ABW31607.1"/>
    <property type="molecule type" value="Genomic_DNA"/>
</dbReference>
<evidence type="ECO:0000313" key="3">
    <source>
        <dbReference type="Proteomes" id="UP000000268"/>
    </source>
</evidence>
<keyword evidence="1" id="KW-0472">Membrane</keyword>
<dbReference type="KEGG" id="amr:AM1_A0098"/>
<evidence type="ECO:0000256" key="1">
    <source>
        <dbReference type="SAM" id="Phobius"/>
    </source>
</evidence>
<dbReference type="HOGENOM" id="CLU_2730640_0_0_3"/>
<proteinExistence type="predicted"/>
<keyword evidence="3" id="KW-1185">Reference proteome</keyword>
<accession>A8ZKA7</accession>
<name>A8ZKA7_ACAM1</name>
<keyword evidence="1" id="KW-1133">Transmembrane helix</keyword>
<geneLocation type="plasmid" evidence="2 3">
    <name>pREB1</name>
</geneLocation>
<gene>
    <name evidence="2" type="ordered locus">AM1_A0098</name>
</gene>
<sequence>MEEQVLYRIVTILSFFIIATLFLNRSDAFPVNLPRAKTVKPQLLPKVTVTIDVQGDSALNREPIQLNSLEA</sequence>